<gene>
    <name evidence="3" type="ORF">RFI_14023</name>
</gene>
<protein>
    <submittedName>
        <fullName evidence="3">Uncharacterized protein</fullName>
    </submittedName>
</protein>
<feature type="non-terminal residue" evidence="3">
    <location>
        <position position="261"/>
    </location>
</feature>
<sequence length="261" mass="30202">VFFLIDSKYFENDEAKTCAFVAAGWVHQTVYDAQLQQHVYVNTKETSLPILVIVSAYLFICLFVHYYRIGHKKINLSEYANYASLTFFFFFGKGEREGIIDEYKELQKDTTESNTMEYKDEESSLSASQIDVNYWRQKSLEDMEEGHHERNEPEEEKESSATSRPKKTSSKNSLVLGNDPILLEKRISIIVQFSIYVYISPLSKKKKSCLTHFATYVTDGDKTLFSSTAKIYKLEFGVAGDVHIESISTLSSFFFFFFFFV</sequence>
<feature type="compositionally biased region" description="Basic and acidic residues" evidence="1">
    <location>
        <begin position="141"/>
        <end position="151"/>
    </location>
</feature>
<dbReference type="EMBL" id="ASPP01010153">
    <property type="protein sequence ID" value="ETO23162.1"/>
    <property type="molecule type" value="Genomic_DNA"/>
</dbReference>
<evidence type="ECO:0000313" key="4">
    <source>
        <dbReference type="Proteomes" id="UP000023152"/>
    </source>
</evidence>
<comment type="caution">
    <text evidence="3">The sequence shown here is derived from an EMBL/GenBank/DDBJ whole genome shotgun (WGS) entry which is preliminary data.</text>
</comment>
<name>X6NCW1_RETFI</name>
<keyword evidence="2" id="KW-0472">Membrane</keyword>
<reference evidence="3 4" key="1">
    <citation type="journal article" date="2013" name="Curr. Biol.">
        <title>The Genome of the Foraminiferan Reticulomyxa filosa.</title>
        <authorList>
            <person name="Glockner G."/>
            <person name="Hulsmann N."/>
            <person name="Schleicher M."/>
            <person name="Noegel A.A."/>
            <person name="Eichinger L."/>
            <person name="Gallinger C."/>
            <person name="Pawlowski J."/>
            <person name="Sierra R."/>
            <person name="Euteneuer U."/>
            <person name="Pillet L."/>
            <person name="Moustafa A."/>
            <person name="Platzer M."/>
            <person name="Groth M."/>
            <person name="Szafranski K."/>
            <person name="Schliwa M."/>
        </authorList>
    </citation>
    <scope>NUCLEOTIDE SEQUENCE [LARGE SCALE GENOMIC DNA]</scope>
</reference>
<evidence type="ECO:0000256" key="1">
    <source>
        <dbReference type="SAM" id="MobiDB-lite"/>
    </source>
</evidence>
<keyword evidence="4" id="KW-1185">Reference proteome</keyword>
<evidence type="ECO:0000313" key="3">
    <source>
        <dbReference type="EMBL" id="ETO23162.1"/>
    </source>
</evidence>
<dbReference type="Proteomes" id="UP000023152">
    <property type="component" value="Unassembled WGS sequence"/>
</dbReference>
<feature type="transmembrane region" description="Helical" evidence="2">
    <location>
        <begin position="48"/>
        <end position="67"/>
    </location>
</feature>
<feature type="region of interest" description="Disordered" evidence="1">
    <location>
        <begin position="141"/>
        <end position="172"/>
    </location>
</feature>
<keyword evidence="2" id="KW-1133">Transmembrane helix</keyword>
<accession>X6NCW1</accession>
<evidence type="ECO:0000256" key="2">
    <source>
        <dbReference type="SAM" id="Phobius"/>
    </source>
</evidence>
<feature type="non-terminal residue" evidence="3">
    <location>
        <position position="1"/>
    </location>
</feature>
<proteinExistence type="predicted"/>
<dbReference type="AlphaFoldDB" id="X6NCW1"/>
<organism evidence="3 4">
    <name type="scientific">Reticulomyxa filosa</name>
    <dbReference type="NCBI Taxonomy" id="46433"/>
    <lineage>
        <taxon>Eukaryota</taxon>
        <taxon>Sar</taxon>
        <taxon>Rhizaria</taxon>
        <taxon>Retaria</taxon>
        <taxon>Foraminifera</taxon>
        <taxon>Monothalamids</taxon>
        <taxon>Reticulomyxidae</taxon>
        <taxon>Reticulomyxa</taxon>
    </lineage>
</organism>
<keyword evidence="2" id="KW-0812">Transmembrane</keyword>